<comment type="similarity">
    <text evidence="3">In the C-terminal section; belongs to the protein kinase superfamily. Ser/Thr protein kinase family.</text>
</comment>
<evidence type="ECO:0000256" key="15">
    <source>
        <dbReference type="ARBA" id="ARBA00023180"/>
    </source>
</evidence>
<protein>
    <recommendedName>
        <fullName evidence="18">Protein kinase domain-containing protein</fullName>
    </recommendedName>
</protein>
<evidence type="ECO:0000256" key="11">
    <source>
        <dbReference type="ARBA" id="ARBA00022840"/>
    </source>
</evidence>
<gene>
    <name evidence="19" type="ORF">OSB04_013160</name>
</gene>
<dbReference type="Gene3D" id="1.10.510.10">
    <property type="entry name" value="Transferase(Phosphotransferase) domain 1"/>
    <property type="match status" value="1"/>
</dbReference>
<keyword evidence="20" id="KW-1185">Reference proteome</keyword>
<keyword evidence="4" id="KW-1003">Cell membrane</keyword>
<keyword evidence="12" id="KW-1133">Transmembrane helix</keyword>
<dbReference type="InterPro" id="IPR017441">
    <property type="entry name" value="Protein_kinase_ATP_BS"/>
</dbReference>
<evidence type="ECO:0000256" key="9">
    <source>
        <dbReference type="ARBA" id="ARBA00022741"/>
    </source>
</evidence>
<evidence type="ECO:0000256" key="8">
    <source>
        <dbReference type="ARBA" id="ARBA00022729"/>
    </source>
</evidence>
<dbReference type="PROSITE" id="PS50011">
    <property type="entry name" value="PROTEIN_KINASE_DOM"/>
    <property type="match status" value="1"/>
</dbReference>
<evidence type="ECO:0000256" key="16">
    <source>
        <dbReference type="PROSITE-ProRule" id="PRU10141"/>
    </source>
</evidence>
<evidence type="ECO:0000313" key="20">
    <source>
        <dbReference type="Proteomes" id="UP001172457"/>
    </source>
</evidence>
<evidence type="ECO:0000256" key="6">
    <source>
        <dbReference type="ARBA" id="ARBA00022679"/>
    </source>
</evidence>
<keyword evidence="13" id="KW-0472">Membrane</keyword>
<dbReference type="PANTHER" id="PTHR27003:SF475">
    <property type="entry name" value="PROTEIN KINASE DOMAIN-CONTAINING PROTEIN"/>
    <property type="match status" value="1"/>
</dbReference>
<comment type="subcellular location">
    <subcellularLocation>
        <location evidence="1">Cell membrane</location>
        <topology evidence="1">Single-pass type I membrane protein</topology>
    </subcellularLocation>
</comment>
<feature type="binding site" evidence="16">
    <location>
        <position position="56"/>
    </location>
    <ligand>
        <name>ATP</name>
        <dbReference type="ChEBI" id="CHEBI:30616"/>
    </ligand>
</feature>
<evidence type="ECO:0000256" key="1">
    <source>
        <dbReference type="ARBA" id="ARBA00004251"/>
    </source>
</evidence>
<evidence type="ECO:0000256" key="7">
    <source>
        <dbReference type="ARBA" id="ARBA00022692"/>
    </source>
</evidence>
<evidence type="ECO:0000256" key="5">
    <source>
        <dbReference type="ARBA" id="ARBA00022527"/>
    </source>
</evidence>
<dbReference type="SMART" id="SM00220">
    <property type="entry name" value="S_TKc"/>
    <property type="match status" value="1"/>
</dbReference>
<dbReference type="InterPro" id="IPR000719">
    <property type="entry name" value="Prot_kinase_dom"/>
</dbReference>
<dbReference type="Gene3D" id="3.10.20.90">
    <property type="entry name" value="Phosphatidylinositol 3-kinase Catalytic Subunit, Chain A, domain 1"/>
    <property type="match status" value="1"/>
</dbReference>
<dbReference type="SUPFAM" id="SSF56112">
    <property type="entry name" value="Protein kinase-like (PK-like)"/>
    <property type="match status" value="1"/>
</dbReference>
<dbReference type="GO" id="GO:0005886">
    <property type="term" value="C:plasma membrane"/>
    <property type="evidence" value="ECO:0007669"/>
    <property type="project" value="UniProtKB-SubCell"/>
</dbReference>
<accession>A0AA38WR41</accession>
<dbReference type="InterPro" id="IPR011009">
    <property type="entry name" value="Kinase-like_dom_sf"/>
</dbReference>
<evidence type="ECO:0000259" key="18">
    <source>
        <dbReference type="PROSITE" id="PS50011"/>
    </source>
</evidence>
<keyword evidence="10" id="KW-0418">Kinase</keyword>
<reference evidence="19" key="1">
    <citation type="submission" date="2023-03" db="EMBL/GenBank/DDBJ databases">
        <title>Chromosome-scale reference genome and RAD-based genetic map of yellow starthistle (Centaurea solstitialis) reveal putative structural variation and QTLs associated with invader traits.</title>
        <authorList>
            <person name="Reatini B."/>
            <person name="Cang F.A."/>
            <person name="Jiang Q."/>
            <person name="Mckibben M.T.W."/>
            <person name="Barker M.S."/>
            <person name="Rieseberg L.H."/>
            <person name="Dlugosch K.M."/>
        </authorList>
    </citation>
    <scope>NUCLEOTIDE SEQUENCE</scope>
    <source>
        <strain evidence="19">CAN-66</strain>
        <tissue evidence="19">Leaf</tissue>
    </source>
</reference>
<keyword evidence="6" id="KW-0808">Transferase</keyword>
<evidence type="ECO:0000256" key="2">
    <source>
        <dbReference type="ARBA" id="ARBA00008536"/>
    </source>
</evidence>
<dbReference type="InterPro" id="IPR045272">
    <property type="entry name" value="ANXUR1/2-like"/>
</dbReference>
<evidence type="ECO:0000256" key="12">
    <source>
        <dbReference type="ARBA" id="ARBA00022989"/>
    </source>
</evidence>
<dbReference type="InterPro" id="IPR008271">
    <property type="entry name" value="Ser/Thr_kinase_AS"/>
</dbReference>
<dbReference type="GO" id="GO:0004714">
    <property type="term" value="F:transmembrane receptor protein tyrosine kinase activity"/>
    <property type="evidence" value="ECO:0007669"/>
    <property type="project" value="InterPro"/>
</dbReference>
<keyword evidence="9 16" id="KW-0547">Nucleotide-binding</keyword>
<proteinExistence type="inferred from homology"/>
<sequence length="467" mass="52896">MSEMKELIHLKIPLQAVKDCTQDFNETNYIGKGGYGKVYKGILNWKDYQNLRVAVKQLDLTGFQGSKEFYTEILMLSQYRHMNIVTLIGFCDDGKEMILVYEYASNGSLDTYLSDPSKLGQLSWETRLHICVGAASALDHLHNHVSTNHRVVHRDIKSANILLDENWNAKLSDFGLSKICLANQQNTFVVTNLAGTHGYCDPQYEKTGILTKESDVYSLGVVLFEVLCGRLACVLNYHDERRFLHHLARTSYKNGEVDKIIDLRIREHVMPESLNMFSAIAYQCLHKTREQRPKTVEVALTLVNVSIIQVSMKYCFDHFHQNMDIFFEYEKCTFFNSSLYQDFQPFSASTASGITNNTTSTTTTTTTTCTTVSANAYINQGLVYKRGSFGRSVDVSRYSGYSDLKQDLGRIFGIEGELEDEGRFGWKLMEFVSCVQSIKILSSTEVQQMRLDGDFGEADISLDGGNV</sequence>
<evidence type="ECO:0000313" key="19">
    <source>
        <dbReference type="EMBL" id="KAJ9558546.1"/>
    </source>
</evidence>
<dbReference type="GO" id="GO:0009506">
    <property type="term" value="C:plasmodesma"/>
    <property type="evidence" value="ECO:0007669"/>
    <property type="project" value="TreeGrafter"/>
</dbReference>
<comment type="similarity">
    <text evidence="17">Belongs to the protein kinase superfamily.</text>
</comment>
<keyword evidence="8" id="KW-0732">Signal</keyword>
<dbReference type="EMBL" id="JARYMX010000003">
    <property type="protein sequence ID" value="KAJ9558546.1"/>
    <property type="molecule type" value="Genomic_DNA"/>
</dbReference>
<comment type="similarity">
    <text evidence="2">In the N-terminal section; belongs to the leguminous lectin family.</text>
</comment>
<keyword evidence="7" id="KW-0812">Transmembrane</keyword>
<dbReference type="Proteomes" id="UP001172457">
    <property type="component" value="Chromosome 3"/>
</dbReference>
<dbReference type="FunFam" id="3.30.200.20:FF:000039">
    <property type="entry name" value="receptor-like protein kinase FERONIA"/>
    <property type="match status" value="1"/>
</dbReference>
<dbReference type="FunFam" id="1.10.510.10:FF:000240">
    <property type="entry name" value="Lectin-domain containing receptor kinase A4.3"/>
    <property type="match status" value="1"/>
</dbReference>
<name>A0AA38WR41_9ASTR</name>
<dbReference type="PANTHER" id="PTHR27003">
    <property type="entry name" value="OS07G0166700 PROTEIN"/>
    <property type="match status" value="1"/>
</dbReference>
<keyword evidence="5 17" id="KW-0723">Serine/threonine-protein kinase</keyword>
<keyword evidence="11 16" id="KW-0067">ATP-binding</keyword>
<evidence type="ECO:0000256" key="10">
    <source>
        <dbReference type="ARBA" id="ARBA00022777"/>
    </source>
</evidence>
<dbReference type="Gene3D" id="3.30.200.20">
    <property type="entry name" value="Phosphorylase Kinase, domain 1"/>
    <property type="match status" value="1"/>
</dbReference>
<dbReference type="PROSITE" id="PS00107">
    <property type="entry name" value="PROTEIN_KINASE_ATP"/>
    <property type="match status" value="1"/>
</dbReference>
<dbReference type="PROSITE" id="PS00108">
    <property type="entry name" value="PROTEIN_KINASE_ST"/>
    <property type="match status" value="1"/>
</dbReference>
<dbReference type="GO" id="GO:0004674">
    <property type="term" value="F:protein serine/threonine kinase activity"/>
    <property type="evidence" value="ECO:0007669"/>
    <property type="project" value="UniProtKB-KW"/>
</dbReference>
<organism evidence="19 20">
    <name type="scientific">Centaurea solstitialis</name>
    <name type="common">yellow star-thistle</name>
    <dbReference type="NCBI Taxonomy" id="347529"/>
    <lineage>
        <taxon>Eukaryota</taxon>
        <taxon>Viridiplantae</taxon>
        <taxon>Streptophyta</taxon>
        <taxon>Embryophyta</taxon>
        <taxon>Tracheophyta</taxon>
        <taxon>Spermatophyta</taxon>
        <taxon>Magnoliopsida</taxon>
        <taxon>eudicotyledons</taxon>
        <taxon>Gunneridae</taxon>
        <taxon>Pentapetalae</taxon>
        <taxon>asterids</taxon>
        <taxon>campanulids</taxon>
        <taxon>Asterales</taxon>
        <taxon>Asteraceae</taxon>
        <taxon>Carduoideae</taxon>
        <taxon>Cardueae</taxon>
        <taxon>Centaureinae</taxon>
        <taxon>Centaurea</taxon>
    </lineage>
</organism>
<keyword evidence="15" id="KW-0325">Glycoprotein</keyword>
<evidence type="ECO:0000256" key="17">
    <source>
        <dbReference type="RuleBase" id="RU000304"/>
    </source>
</evidence>
<dbReference type="Pfam" id="PF00069">
    <property type="entry name" value="Pkinase"/>
    <property type="match status" value="1"/>
</dbReference>
<keyword evidence="14" id="KW-0675">Receptor</keyword>
<evidence type="ECO:0000256" key="14">
    <source>
        <dbReference type="ARBA" id="ARBA00023170"/>
    </source>
</evidence>
<evidence type="ECO:0000256" key="4">
    <source>
        <dbReference type="ARBA" id="ARBA00022475"/>
    </source>
</evidence>
<evidence type="ECO:0000256" key="3">
    <source>
        <dbReference type="ARBA" id="ARBA00010217"/>
    </source>
</evidence>
<dbReference type="GO" id="GO:0002229">
    <property type="term" value="P:defense response to oomycetes"/>
    <property type="evidence" value="ECO:0007669"/>
    <property type="project" value="UniProtKB-ARBA"/>
</dbReference>
<dbReference type="AlphaFoldDB" id="A0AA38WR41"/>
<feature type="domain" description="Protein kinase" evidence="18">
    <location>
        <begin position="24"/>
        <end position="307"/>
    </location>
</feature>
<dbReference type="GO" id="GO:0005524">
    <property type="term" value="F:ATP binding"/>
    <property type="evidence" value="ECO:0007669"/>
    <property type="project" value="UniProtKB-UniRule"/>
</dbReference>
<evidence type="ECO:0000256" key="13">
    <source>
        <dbReference type="ARBA" id="ARBA00023136"/>
    </source>
</evidence>
<comment type="caution">
    <text evidence="19">The sequence shown here is derived from an EMBL/GenBank/DDBJ whole genome shotgun (WGS) entry which is preliminary data.</text>
</comment>